<name>A0AAN7QKA9_TRANT</name>
<proteinExistence type="predicted"/>
<protein>
    <submittedName>
        <fullName evidence="1">Uncharacterized protein</fullName>
    </submittedName>
</protein>
<gene>
    <name evidence="1" type="ORF">SAY86_015305</name>
</gene>
<comment type="caution">
    <text evidence="1">The sequence shown here is derived from an EMBL/GenBank/DDBJ whole genome shotgun (WGS) entry which is preliminary data.</text>
</comment>
<dbReference type="AlphaFoldDB" id="A0AAN7QKA9"/>
<dbReference type="InterPro" id="IPR012866">
    <property type="entry name" value="DUF1644"/>
</dbReference>
<evidence type="ECO:0000313" key="2">
    <source>
        <dbReference type="Proteomes" id="UP001346149"/>
    </source>
</evidence>
<organism evidence="1 2">
    <name type="scientific">Trapa natans</name>
    <name type="common">Water chestnut</name>
    <dbReference type="NCBI Taxonomy" id="22666"/>
    <lineage>
        <taxon>Eukaryota</taxon>
        <taxon>Viridiplantae</taxon>
        <taxon>Streptophyta</taxon>
        <taxon>Embryophyta</taxon>
        <taxon>Tracheophyta</taxon>
        <taxon>Spermatophyta</taxon>
        <taxon>Magnoliopsida</taxon>
        <taxon>eudicotyledons</taxon>
        <taxon>Gunneridae</taxon>
        <taxon>Pentapetalae</taxon>
        <taxon>rosids</taxon>
        <taxon>malvids</taxon>
        <taxon>Myrtales</taxon>
        <taxon>Lythraceae</taxon>
        <taxon>Trapa</taxon>
    </lineage>
</organism>
<dbReference type="PANTHER" id="PTHR31197:SF21">
    <property type="entry name" value="C2H2-TYPE DOMAIN-CONTAINING PROTEIN"/>
    <property type="match status" value="1"/>
</dbReference>
<dbReference type="Pfam" id="PF07800">
    <property type="entry name" value="DUF1644"/>
    <property type="match status" value="1"/>
</dbReference>
<evidence type="ECO:0000313" key="1">
    <source>
        <dbReference type="EMBL" id="KAK4767555.1"/>
    </source>
</evidence>
<sequence>MTKVNEVLSNSASKHHRTASHMLSCCSSKGFKPLVSKHKKTKLSIKKEWDVITCSVCLEYPHNAVLLLCSSHEKGCRPYMCATGQRYSNCLEQYKKAYMKLKEVESIRQTNVLGNHEDSNLNLGSLGEKVQVPELLCPLCRGQVKGCTVVEMARKYFNGKKRMCMQDKCKFSGNYKELRRHVNVEHPRARPRAVDPAHEEKWKRLEQQRERNDVISTVISSTPGAVVLGDYVIERNPIFVDYEWEGYSSDDLSPLENLGRQYVTSALIYGDGYDSIEENLNLNRSQSTRVPMTSSRACQSVLYIAVGIGVIFSLLRKL</sequence>
<dbReference type="EMBL" id="JAXQNO010000022">
    <property type="protein sequence ID" value="KAK4767555.1"/>
    <property type="molecule type" value="Genomic_DNA"/>
</dbReference>
<reference evidence="1 2" key="1">
    <citation type="journal article" date="2023" name="Hortic Res">
        <title>Pangenome of water caltrop reveals structural variations and asymmetric subgenome divergence after allopolyploidization.</title>
        <authorList>
            <person name="Zhang X."/>
            <person name="Chen Y."/>
            <person name="Wang L."/>
            <person name="Yuan Y."/>
            <person name="Fang M."/>
            <person name="Shi L."/>
            <person name="Lu R."/>
            <person name="Comes H.P."/>
            <person name="Ma Y."/>
            <person name="Chen Y."/>
            <person name="Huang G."/>
            <person name="Zhou Y."/>
            <person name="Zheng Z."/>
            <person name="Qiu Y."/>
        </authorList>
    </citation>
    <scope>NUCLEOTIDE SEQUENCE [LARGE SCALE GENOMIC DNA]</scope>
    <source>
        <strain evidence="1">F231</strain>
    </source>
</reference>
<dbReference type="PANTHER" id="PTHR31197">
    <property type="entry name" value="OS01G0612600 PROTEIN"/>
    <property type="match status" value="1"/>
</dbReference>
<accession>A0AAN7QKA9</accession>
<keyword evidence="2" id="KW-1185">Reference proteome</keyword>
<dbReference type="Proteomes" id="UP001346149">
    <property type="component" value="Unassembled WGS sequence"/>
</dbReference>